<protein>
    <recommendedName>
        <fullName evidence="1">BTB domain-containing protein</fullName>
    </recommendedName>
</protein>
<proteinExistence type="predicted"/>
<dbReference type="RefSeq" id="XP_044659430.1">
    <property type="nucleotide sequence ID" value="XM_044803495.1"/>
</dbReference>
<feature type="domain" description="BTB" evidence="1">
    <location>
        <begin position="18"/>
        <end position="91"/>
    </location>
</feature>
<organism evidence="2 3">
    <name type="scientific">Cercospora kikuchii</name>
    <dbReference type="NCBI Taxonomy" id="84275"/>
    <lineage>
        <taxon>Eukaryota</taxon>
        <taxon>Fungi</taxon>
        <taxon>Dikarya</taxon>
        <taxon>Ascomycota</taxon>
        <taxon>Pezizomycotina</taxon>
        <taxon>Dothideomycetes</taxon>
        <taxon>Dothideomycetidae</taxon>
        <taxon>Mycosphaerellales</taxon>
        <taxon>Mycosphaerellaceae</taxon>
        <taxon>Cercospora</taxon>
    </lineage>
</organism>
<dbReference type="Gene3D" id="3.30.710.10">
    <property type="entry name" value="Potassium Channel Kv1.1, Chain A"/>
    <property type="match status" value="1"/>
</dbReference>
<keyword evidence="3" id="KW-1185">Reference proteome</keyword>
<accession>A0A9P3FEZ5</accession>
<dbReference type="GeneID" id="68293702"/>
<dbReference type="OrthoDB" id="194443at2759"/>
<dbReference type="Pfam" id="PF00651">
    <property type="entry name" value="BTB"/>
    <property type="match status" value="1"/>
</dbReference>
<dbReference type="InterPro" id="IPR011333">
    <property type="entry name" value="SKP1/BTB/POZ_sf"/>
</dbReference>
<evidence type="ECO:0000313" key="3">
    <source>
        <dbReference type="Proteomes" id="UP000825890"/>
    </source>
</evidence>
<dbReference type="Proteomes" id="UP000825890">
    <property type="component" value="Unassembled WGS sequence"/>
</dbReference>
<dbReference type="PANTHER" id="PTHR47843:SF2">
    <property type="entry name" value="BTB DOMAIN-CONTAINING PROTEIN"/>
    <property type="match status" value="1"/>
</dbReference>
<name>A0A9P3FEZ5_9PEZI</name>
<dbReference type="InterPro" id="IPR000210">
    <property type="entry name" value="BTB/POZ_dom"/>
</dbReference>
<comment type="caution">
    <text evidence="2">The sequence shown here is derived from an EMBL/GenBank/DDBJ whole genome shotgun (WGS) entry which is preliminary data.</text>
</comment>
<dbReference type="EMBL" id="BOLY01000005">
    <property type="protein sequence ID" value="GIZ44943.1"/>
    <property type="molecule type" value="Genomic_DNA"/>
</dbReference>
<reference evidence="2 3" key="1">
    <citation type="submission" date="2021-01" db="EMBL/GenBank/DDBJ databases">
        <title>Cercospora kikuchii MAFF 305040 whole genome shotgun sequence.</title>
        <authorList>
            <person name="Kashiwa T."/>
            <person name="Suzuki T."/>
        </authorList>
    </citation>
    <scope>NUCLEOTIDE SEQUENCE [LARGE SCALE GENOMIC DNA]</scope>
    <source>
        <strain evidence="2 3">MAFF 305040</strain>
    </source>
</reference>
<sequence>MVPMSTTERGPPDNAYVETVQVKIGPDPNAKFFTIHKGVLVFYSGYFESALRHNSTFTEARHGIFHLPEEEVGVGEIFMVFLYRGELRYPSVFFSALPTLVPLWVLADRRVVPLLMNKCIDAIKREVLQVWLSPYWLLPYVYANTAPNSALRRFILLLSVRAGITAQASSCDTMLSRYYDEESTRDLCNLLWVMKGDRAWCQDDLRKLETCPDYHSHGPDEADKCREG</sequence>
<evidence type="ECO:0000313" key="2">
    <source>
        <dbReference type="EMBL" id="GIZ44943.1"/>
    </source>
</evidence>
<dbReference type="SUPFAM" id="SSF54695">
    <property type="entry name" value="POZ domain"/>
    <property type="match status" value="1"/>
</dbReference>
<evidence type="ECO:0000259" key="1">
    <source>
        <dbReference type="PROSITE" id="PS50097"/>
    </source>
</evidence>
<dbReference type="PROSITE" id="PS50097">
    <property type="entry name" value="BTB"/>
    <property type="match status" value="1"/>
</dbReference>
<dbReference type="PANTHER" id="PTHR47843">
    <property type="entry name" value="BTB DOMAIN-CONTAINING PROTEIN-RELATED"/>
    <property type="match status" value="1"/>
</dbReference>
<gene>
    <name evidence="2" type="ORF">CKM354_000812700</name>
</gene>
<dbReference type="AlphaFoldDB" id="A0A9P3FEZ5"/>